<dbReference type="Pfam" id="PF06170">
    <property type="entry name" value="DUF983"/>
    <property type="match status" value="1"/>
</dbReference>
<gene>
    <name evidence="2" type="ORF">KD146_11725</name>
</gene>
<reference evidence="2" key="1">
    <citation type="submission" date="2021-04" db="EMBL/GenBank/DDBJ databases">
        <title>Devosia litorisediminis sp. nov., isolated from a sand dune.</title>
        <authorList>
            <person name="Park S."/>
            <person name="Yoon J.-H."/>
        </authorList>
    </citation>
    <scope>NUCLEOTIDE SEQUENCE</scope>
    <source>
        <strain evidence="2">BSSL-BM10</strain>
    </source>
</reference>
<organism evidence="2 3">
    <name type="scientific">Devosia litorisediminis</name>
    <dbReference type="NCBI Taxonomy" id="2829817"/>
    <lineage>
        <taxon>Bacteria</taxon>
        <taxon>Pseudomonadati</taxon>
        <taxon>Pseudomonadota</taxon>
        <taxon>Alphaproteobacteria</taxon>
        <taxon>Hyphomicrobiales</taxon>
        <taxon>Devosiaceae</taxon>
        <taxon>Devosia</taxon>
    </lineage>
</organism>
<keyword evidence="1" id="KW-0472">Membrane</keyword>
<accession>A0A942I5S6</accession>
<dbReference type="InterPro" id="IPR009325">
    <property type="entry name" value="DUF983"/>
</dbReference>
<name>A0A942I5S6_9HYPH</name>
<dbReference type="AlphaFoldDB" id="A0A942I5S6"/>
<keyword evidence="3" id="KW-1185">Reference proteome</keyword>
<proteinExistence type="predicted"/>
<evidence type="ECO:0000256" key="1">
    <source>
        <dbReference type="SAM" id="Phobius"/>
    </source>
</evidence>
<dbReference type="Proteomes" id="UP000678281">
    <property type="component" value="Unassembled WGS sequence"/>
</dbReference>
<comment type="caution">
    <text evidence="2">The sequence shown here is derived from an EMBL/GenBank/DDBJ whole genome shotgun (WGS) entry which is preliminary data.</text>
</comment>
<keyword evidence="1" id="KW-1133">Transmembrane helix</keyword>
<keyword evidence="1" id="KW-0812">Transmembrane</keyword>
<feature type="transmembrane region" description="Helical" evidence="1">
    <location>
        <begin position="96"/>
        <end position="116"/>
    </location>
</feature>
<sequence length="134" mass="14426">MYGAQQQAAPRIVWRPALTQPSPITAGLLRRCPRCGEGKLFKGYLKVAPSCTVCGLDLSFADSGDGPAIFVIFLVAPIVILLALVVGAVFNPAPYVHLMLWIPTTIVLSLALLPPFKGVLVALQFRHDAHEGHQ</sequence>
<protein>
    <submittedName>
        <fullName evidence="2">DUF983 domain-containing protein</fullName>
    </submittedName>
</protein>
<evidence type="ECO:0000313" key="2">
    <source>
        <dbReference type="EMBL" id="MBS3849366.1"/>
    </source>
</evidence>
<evidence type="ECO:0000313" key="3">
    <source>
        <dbReference type="Proteomes" id="UP000678281"/>
    </source>
</evidence>
<feature type="transmembrane region" description="Helical" evidence="1">
    <location>
        <begin position="68"/>
        <end position="90"/>
    </location>
</feature>
<dbReference type="EMBL" id="JAGXTP010000001">
    <property type="protein sequence ID" value="MBS3849366.1"/>
    <property type="molecule type" value="Genomic_DNA"/>
</dbReference>